<gene>
    <name evidence="1" type="ORF">A3B18_02845</name>
</gene>
<reference evidence="1 2" key="1">
    <citation type="journal article" date="2016" name="Nat. Commun.">
        <title>Thousands of microbial genomes shed light on interconnected biogeochemical processes in an aquifer system.</title>
        <authorList>
            <person name="Anantharaman K."/>
            <person name="Brown C.T."/>
            <person name="Hug L.A."/>
            <person name="Sharon I."/>
            <person name="Castelle C.J."/>
            <person name="Probst A.J."/>
            <person name="Thomas B.C."/>
            <person name="Singh A."/>
            <person name="Wilkins M.J."/>
            <person name="Karaoz U."/>
            <person name="Brodie E.L."/>
            <person name="Williams K.H."/>
            <person name="Hubbard S.S."/>
            <person name="Banfield J.F."/>
        </authorList>
    </citation>
    <scope>NUCLEOTIDE SEQUENCE [LARGE SCALE GENOMIC DNA]</scope>
</reference>
<organism evidence="1 2">
    <name type="scientific">Candidatus Giovannonibacteria bacterium RIFCSPLOWO2_01_FULL_46_13</name>
    <dbReference type="NCBI Taxonomy" id="1798352"/>
    <lineage>
        <taxon>Bacteria</taxon>
        <taxon>Candidatus Giovannoniibacteriota</taxon>
    </lineage>
</organism>
<proteinExistence type="predicted"/>
<dbReference type="Proteomes" id="UP000178684">
    <property type="component" value="Unassembled WGS sequence"/>
</dbReference>
<evidence type="ECO:0000313" key="1">
    <source>
        <dbReference type="EMBL" id="OGF82256.1"/>
    </source>
</evidence>
<dbReference type="AlphaFoldDB" id="A0A1F5X2Z6"/>
<accession>A0A1F5X2Z6</accession>
<sequence length="179" mass="20680">MQNLARLGFSKPDSLYVIPHTLGWRPFWCHYFCYETVLELYDKETEIILISAAASLLVVSREADEWLLEWEINQPPKIAHGKIVLTKDELQRAFGLSFHPGESGDELKKLFGGQSAEPGKYIRWENFLNVPCPGSGDHFDPNFSMMLDDEIRKAIHKITKAKGRFKKTPRKRLKSFLKK</sequence>
<name>A0A1F5X2Z6_9BACT</name>
<comment type="caution">
    <text evidence="1">The sequence shown here is derived from an EMBL/GenBank/DDBJ whole genome shotgun (WGS) entry which is preliminary data.</text>
</comment>
<protein>
    <submittedName>
        <fullName evidence="1">Uncharacterized protein</fullName>
    </submittedName>
</protein>
<dbReference type="EMBL" id="MFIE01000023">
    <property type="protein sequence ID" value="OGF82256.1"/>
    <property type="molecule type" value="Genomic_DNA"/>
</dbReference>
<evidence type="ECO:0000313" key="2">
    <source>
        <dbReference type="Proteomes" id="UP000178684"/>
    </source>
</evidence>